<dbReference type="AlphaFoldDB" id="A0AA41YAW6"/>
<evidence type="ECO:0000313" key="1">
    <source>
        <dbReference type="EMBL" id="MCW0484642.1"/>
    </source>
</evidence>
<sequence length="97" mass="10769">MPKSAVGWIDLYPNELNNILSSPARAPSGLRVTAKVATTGRCPALVLLHPWCGEEKRQWADEVPLLAAFAKQVLKFEDDTLIHLVTSSHLVNPERLR</sequence>
<comment type="caution">
    <text evidence="1">The sequence shown here is derived from an EMBL/GenBank/DDBJ whole genome shotgun (WGS) entry which is preliminary data.</text>
</comment>
<protein>
    <submittedName>
        <fullName evidence="1">Uncharacterized protein</fullName>
    </submittedName>
</protein>
<gene>
    <name evidence="1" type="ORF">N2K84_18050</name>
</gene>
<accession>A0AA41YAW6</accession>
<evidence type="ECO:0000313" key="2">
    <source>
        <dbReference type="Proteomes" id="UP001163821"/>
    </source>
</evidence>
<organism evidence="1 2">
    <name type="scientific">Gaoshiqia sediminis</name>
    <dbReference type="NCBI Taxonomy" id="2986998"/>
    <lineage>
        <taxon>Bacteria</taxon>
        <taxon>Pseudomonadati</taxon>
        <taxon>Bacteroidota</taxon>
        <taxon>Bacteroidia</taxon>
        <taxon>Marinilabiliales</taxon>
        <taxon>Prolixibacteraceae</taxon>
        <taxon>Gaoshiqia</taxon>
    </lineage>
</organism>
<name>A0AA41YAW6_9BACT</name>
<proteinExistence type="predicted"/>
<dbReference type="Proteomes" id="UP001163821">
    <property type="component" value="Unassembled WGS sequence"/>
</dbReference>
<dbReference type="EMBL" id="JAPAAF010000044">
    <property type="protein sequence ID" value="MCW0484642.1"/>
    <property type="molecule type" value="Genomic_DNA"/>
</dbReference>
<reference evidence="1" key="1">
    <citation type="submission" date="2022-10" db="EMBL/GenBank/DDBJ databases">
        <title>Gaoshiqiia sediminis gen. nov., sp. nov., isolated from coastal sediment.</title>
        <authorList>
            <person name="Yu W.X."/>
            <person name="Mu D.S."/>
            <person name="Du J.Z."/>
            <person name="Liang Y.Q."/>
        </authorList>
    </citation>
    <scope>NUCLEOTIDE SEQUENCE</scope>
    <source>
        <strain evidence="1">A06</strain>
    </source>
</reference>
<keyword evidence="2" id="KW-1185">Reference proteome</keyword>